<dbReference type="InterPro" id="IPR009883">
    <property type="entry name" value="YgfX"/>
</dbReference>
<dbReference type="Pfam" id="PF07254">
    <property type="entry name" value="Cpta_toxin"/>
    <property type="match status" value="1"/>
</dbReference>
<dbReference type="STRING" id="416169.RHOFW104T7_06840"/>
<dbReference type="AlphaFoldDB" id="A0A154QKU0"/>
<evidence type="ECO:0008006" key="3">
    <source>
        <dbReference type="Google" id="ProtNLM"/>
    </source>
</evidence>
<dbReference type="EMBL" id="LVJS01000019">
    <property type="protein sequence ID" value="KZC24815.1"/>
    <property type="molecule type" value="Genomic_DNA"/>
</dbReference>
<protein>
    <recommendedName>
        <fullName evidence="3">Toxin CptA</fullName>
    </recommendedName>
</protein>
<evidence type="ECO:0000313" key="1">
    <source>
        <dbReference type="EMBL" id="KZC24815.1"/>
    </source>
</evidence>
<proteinExistence type="predicted"/>
<reference evidence="1 2" key="1">
    <citation type="journal article" date="2016" name="MBio">
        <title>Lateral Gene Transfer in a Heavy Metal-Contaminated-Groundwater Microbial Community.</title>
        <authorList>
            <person name="Hemme C.L."/>
            <person name="Green S.J."/>
            <person name="Rishishwar L."/>
            <person name="Prakash O."/>
            <person name="Pettenato A."/>
            <person name="Chakraborty R."/>
            <person name="Deutschbauer A.M."/>
            <person name="Van Nostrand J.D."/>
            <person name="Wu L."/>
            <person name="He Z."/>
            <person name="Jordan I.K."/>
            <person name="Hazen T.C."/>
            <person name="Arkin A.P."/>
            <person name="Kostka J.E."/>
            <person name="Zhou J."/>
        </authorList>
    </citation>
    <scope>NUCLEOTIDE SEQUENCE [LARGE SCALE GENOMIC DNA]</scope>
    <source>
        <strain evidence="1 2">FW104-T7</strain>
    </source>
</reference>
<evidence type="ECO:0000313" key="2">
    <source>
        <dbReference type="Proteomes" id="UP000076131"/>
    </source>
</evidence>
<dbReference type="RefSeq" id="WP_008434633.1">
    <property type="nucleotide sequence ID" value="NZ_LVJS01000019.1"/>
</dbReference>
<gene>
    <name evidence="1" type="ORF">RHOFW104T7_06840</name>
</gene>
<dbReference type="eggNOG" id="ENOG5032C3Y">
    <property type="taxonomic scope" value="Bacteria"/>
</dbReference>
<dbReference type="Proteomes" id="UP000076131">
    <property type="component" value="Unassembled WGS sequence"/>
</dbReference>
<accession>A0A154QKU0</accession>
<name>A0A154QKU0_9GAMM</name>
<comment type="caution">
    <text evidence="1">The sequence shown here is derived from an EMBL/GenBank/DDBJ whole genome shotgun (WGS) entry which is preliminary data.</text>
</comment>
<keyword evidence="2" id="KW-1185">Reference proteome</keyword>
<organism evidence="1 2">
    <name type="scientific">Rhodanobacter thiooxydans</name>
    <dbReference type="NCBI Taxonomy" id="416169"/>
    <lineage>
        <taxon>Bacteria</taxon>
        <taxon>Pseudomonadati</taxon>
        <taxon>Pseudomonadota</taxon>
        <taxon>Gammaproteobacteria</taxon>
        <taxon>Lysobacterales</taxon>
        <taxon>Rhodanobacteraceae</taxon>
        <taxon>Rhodanobacter</taxon>
    </lineage>
</organism>
<sequence length="145" mass="15973">MTSAPAIGFEYRPSRWLRRALVLVAALALLAVGLSALPRWLELLLAMLVVLTTWQALRRVAGSPVVAAGWSAGHAWTLRLRDHADVPATLSSFRVLGVFVLLRLHTAERGTQVLLLAPDNSDADIRRRLRMRLATIQPGEALPRL</sequence>